<dbReference type="InterPro" id="IPR004223">
    <property type="entry name" value="VitB12-dep_Met_synth_activ_dom"/>
</dbReference>
<protein>
    <recommendedName>
        <fullName evidence="2">AdoMet activation domain-containing protein</fullName>
    </recommendedName>
</protein>
<evidence type="ECO:0000259" key="2">
    <source>
        <dbReference type="PROSITE" id="PS50974"/>
    </source>
</evidence>
<name>A0ABY7R1R4_9ACTN</name>
<gene>
    <name evidence="3" type="ORF">O6R08_05385</name>
</gene>
<keyword evidence="1" id="KW-0489">Methyltransferase</keyword>
<dbReference type="EMBL" id="CP115668">
    <property type="protein sequence ID" value="WCC81235.1"/>
    <property type="molecule type" value="Genomic_DNA"/>
</dbReference>
<dbReference type="SUPFAM" id="SSF56507">
    <property type="entry name" value="Methionine synthase activation domain-like"/>
    <property type="match status" value="1"/>
</dbReference>
<organism evidence="3 4">
    <name type="scientific">Cutibacterium equinum</name>
    <dbReference type="NCBI Taxonomy" id="3016342"/>
    <lineage>
        <taxon>Bacteria</taxon>
        <taxon>Bacillati</taxon>
        <taxon>Actinomycetota</taxon>
        <taxon>Actinomycetes</taxon>
        <taxon>Propionibacteriales</taxon>
        <taxon>Propionibacteriaceae</taxon>
        <taxon>Cutibacterium</taxon>
    </lineage>
</organism>
<evidence type="ECO:0000313" key="3">
    <source>
        <dbReference type="EMBL" id="WCC81235.1"/>
    </source>
</evidence>
<proteinExistence type="predicted"/>
<accession>A0ABY7R1R4</accession>
<dbReference type="Proteomes" id="UP001212097">
    <property type="component" value="Chromosome"/>
</dbReference>
<evidence type="ECO:0000256" key="1">
    <source>
        <dbReference type="PROSITE-ProRule" id="PRU00346"/>
    </source>
</evidence>
<evidence type="ECO:0000313" key="4">
    <source>
        <dbReference type="Proteomes" id="UP001212097"/>
    </source>
</evidence>
<feature type="domain" description="AdoMet activation" evidence="2">
    <location>
        <begin position="1"/>
        <end position="56"/>
    </location>
</feature>
<dbReference type="Gene3D" id="3.10.196.10">
    <property type="entry name" value="Vitamin B12-dependent methionine synthase, activation domain"/>
    <property type="match status" value="1"/>
</dbReference>
<dbReference type="PROSITE" id="PS50974">
    <property type="entry name" value="ADOMET_ACTIVATION"/>
    <property type="match status" value="1"/>
</dbReference>
<reference evidence="3 4" key="1">
    <citation type="submission" date="2023-06" db="EMBL/GenBank/DDBJ databases">
        <title>The Gram-positive Non-spore-bearing Anaerobic Bacilli of Human Feces.</title>
        <authorList>
            <person name="Eggerth A.H."/>
        </authorList>
    </citation>
    <scope>NUCLEOTIDE SEQUENCE [LARGE SCALE GENOMIC DNA]</scope>
    <source>
        <strain evidence="3 4">CBA3108</strain>
    </source>
</reference>
<sequence length="56" mass="6307">MGTLPARTSQDRAKVVKLLDPARIGARLSMEFQLHLEQSTDSFVIHHPEANHFHAT</sequence>
<keyword evidence="4" id="KW-1185">Reference proteome</keyword>
<keyword evidence="1" id="KW-0808">Transferase</keyword>
<dbReference type="InterPro" id="IPR037010">
    <property type="entry name" value="VitB12-dep_Met_synth_activ_sf"/>
</dbReference>